<dbReference type="EMBL" id="KB321112">
    <property type="protein sequence ID" value="ELW47498.1"/>
    <property type="molecule type" value="Genomic_DNA"/>
</dbReference>
<accession>L9JAZ0</accession>
<evidence type="ECO:0000313" key="3">
    <source>
        <dbReference type="Proteomes" id="UP000011518"/>
    </source>
</evidence>
<protein>
    <submittedName>
        <fullName evidence="2">Uncharacterized protein</fullName>
    </submittedName>
</protein>
<proteinExistence type="predicted"/>
<evidence type="ECO:0000256" key="1">
    <source>
        <dbReference type="SAM" id="MobiDB-lite"/>
    </source>
</evidence>
<reference evidence="3" key="1">
    <citation type="submission" date="2012-07" db="EMBL/GenBank/DDBJ databases">
        <title>Genome of the Chinese tree shrew, a rising model animal genetically related to primates.</title>
        <authorList>
            <person name="Zhang G."/>
            <person name="Fan Y."/>
            <person name="Yao Y."/>
            <person name="Huang Z."/>
        </authorList>
    </citation>
    <scope>NUCLEOTIDE SEQUENCE [LARGE SCALE GENOMIC DNA]</scope>
</reference>
<dbReference type="AlphaFoldDB" id="L9JAZ0"/>
<keyword evidence="3" id="KW-1185">Reference proteome</keyword>
<name>L9JAZ0_TUPCH</name>
<sequence length="109" mass="11327">MGKPEAALCAATPVVQLPPHPPAWTRSSGKQLALNRGGHSVPVSGRRVRLQSRLTTATATVLTAPTLALNPGPRRGGSVHILAAVTNTGLIENLDQGNWGPRRLTPASS</sequence>
<evidence type="ECO:0000313" key="2">
    <source>
        <dbReference type="EMBL" id="ELW47498.1"/>
    </source>
</evidence>
<organism evidence="2 3">
    <name type="scientific">Tupaia chinensis</name>
    <name type="common">Chinese tree shrew</name>
    <name type="synonym">Tupaia belangeri chinensis</name>
    <dbReference type="NCBI Taxonomy" id="246437"/>
    <lineage>
        <taxon>Eukaryota</taxon>
        <taxon>Metazoa</taxon>
        <taxon>Chordata</taxon>
        <taxon>Craniata</taxon>
        <taxon>Vertebrata</taxon>
        <taxon>Euteleostomi</taxon>
        <taxon>Mammalia</taxon>
        <taxon>Eutheria</taxon>
        <taxon>Euarchontoglires</taxon>
        <taxon>Scandentia</taxon>
        <taxon>Tupaiidae</taxon>
        <taxon>Tupaia</taxon>
    </lineage>
</organism>
<reference evidence="3" key="2">
    <citation type="journal article" date="2013" name="Nat. Commun.">
        <title>Genome of the Chinese tree shrew.</title>
        <authorList>
            <person name="Fan Y."/>
            <person name="Huang Z.Y."/>
            <person name="Cao C.C."/>
            <person name="Chen C.S."/>
            <person name="Chen Y.X."/>
            <person name="Fan D.D."/>
            <person name="He J."/>
            <person name="Hou H.L."/>
            <person name="Hu L."/>
            <person name="Hu X.T."/>
            <person name="Jiang X.T."/>
            <person name="Lai R."/>
            <person name="Lang Y.S."/>
            <person name="Liang B."/>
            <person name="Liao S.G."/>
            <person name="Mu D."/>
            <person name="Ma Y.Y."/>
            <person name="Niu Y.Y."/>
            <person name="Sun X.Q."/>
            <person name="Xia J.Q."/>
            <person name="Xiao J."/>
            <person name="Xiong Z.Q."/>
            <person name="Xu L."/>
            <person name="Yang L."/>
            <person name="Zhang Y."/>
            <person name="Zhao W."/>
            <person name="Zhao X.D."/>
            <person name="Zheng Y.T."/>
            <person name="Zhou J.M."/>
            <person name="Zhu Y.B."/>
            <person name="Zhang G.J."/>
            <person name="Wang J."/>
            <person name="Yao Y.G."/>
        </authorList>
    </citation>
    <scope>NUCLEOTIDE SEQUENCE [LARGE SCALE GENOMIC DNA]</scope>
</reference>
<dbReference type="Proteomes" id="UP000011518">
    <property type="component" value="Unassembled WGS sequence"/>
</dbReference>
<gene>
    <name evidence="2" type="ORF">TREES_T100021095</name>
</gene>
<feature type="region of interest" description="Disordered" evidence="1">
    <location>
        <begin position="20"/>
        <end position="47"/>
    </location>
</feature>
<dbReference type="InParanoid" id="L9JAZ0"/>